<keyword evidence="11" id="KW-0472">Membrane</keyword>
<dbReference type="PANTHER" id="PTHR43065">
    <property type="entry name" value="SENSOR HISTIDINE KINASE"/>
    <property type="match status" value="1"/>
</dbReference>
<dbReference type="SMART" id="SM00304">
    <property type="entry name" value="HAMP"/>
    <property type="match status" value="1"/>
</dbReference>
<dbReference type="SUPFAM" id="SSF55785">
    <property type="entry name" value="PYP-like sensor domain (PAS domain)"/>
    <property type="match status" value="1"/>
</dbReference>
<dbReference type="Pfam" id="PF02518">
    <property type="entry name" value="HATPase_c"/>
    <property type="match status" value="1"/>
</dbReference>
<evidence type="ECO:0000259" key="12">
    <source>
        <dbReference type="PROSITE" id="PS50109"/>
    </source>
</evidence>
<keyword evidence="11" id="KW-1133">Transmembrane helix</keyword>
<dbReference type="InterPro" id="IPR004358">
    <property type="entry name" value="Sig_transdc_His_kin-like_C"/>
</dbReference>
<evidence type="ECO:0000259" key="13">
    <source>
        <dbReference type="PROSITE" id="PS50110"/>
    </source>
</evidence>
<dbReference type="Proteomes" id="UP000295707">
    <property type="component" value="Unassembled WGS sequence"/>
</dbReference>
<evidence type="ECO:0000259" key="14">
    <source>
        <dbReference type="PROSITE" id="PS50113"/>
    </source>
</evidence>
<evidence type="ECO:0000313" key="16">
    <source>
        <dbReference type="EMBL" id="TCK18538.1"/>
    </source>
</evidence>
<dbReference type="InterPro" id="IPR001789">
    <property type="entry name" value="Sig_transdc_resp-reg_receiver"/>
</dbReference>
<feature type="domain" description="HAMP" evidence="15">
    <location>
        <begin position="203"/>
        <end position="254"/>
    </location>
</feature>
<keyword evidence="17" id="KW-1185">Reference proteome</keyword>
<comment type="subcellular location">
    <subcellularLocation>
        <location evidence="2">Membrane</location>
    </subcellularLocation>
</comment>
<dbReference type="EMBL" id="SMFX01000001">
    <property type="protein sequence ID" value="TCK18538.1"/>
    <property type="molecule type" value="Genomic_DNA"/>
</dbReference>
<dbReference type="Gene3D" id="2.10.70.100">
    <property type="match status" value="1"/>
</dbReference>
<dbReference type="PRINTS" id="PR00344">
    <property type="entry name" value="BCTRLSENSOR"/>
</dbReference>
<dbReference type="InterPro" id="IPR005467">
    <property type="entry name" value="His_kinase_dom"/>
</dbReference>
<dbReference type="PROSITE" id="PS50109">
    <property type="entry name" value="HIS_KIN"/>
    <property type="match status" value="1"/>
</dbReference>
<dbReference type="InterPro" id="IPR036097">
    <property type="entry name" value="HisK_dim/P_sf"/>
</dbReference>
<evidence type="ECO:0000256" key="1">
    <source>
        <dbReference type="ARBA" id="ARBA00000085"/>
    </source>
</evidence>
<proteinExistence type="predicted"/>
<dbReference type="InterPro" id="IPR003661">
    <property type="entry name" value="HisK_dim/P_dom"/>
</dbReference>
<evidence type="ECO:0000256" key="7">
    <source>
        <dbReference type="ARBA" id="ARBA00022777"/>
    </source>
</evidence>
<feature type="domain" description="Response regulatory" evidence="13">
    <location>
        <begin position="658"/>
        <end position="774"/>
    </location>
</feature>
<dbReference type="Pfam" id="PF00072">
    <property type="entry name" value="Response_reg"/>
    <property type="match status" value="1"/>
</dbReference>
<keyword evidence="11" id="KW-0812">Transmembrane</keyword>
<dbReference type="RefSeq" id="WP_165869152.1">
    <property type="nucleotide sequence ID" value="NZ_SMFX01000001.1"/>
</dbReference>
<organism evidence="16 17">
    <name type="scientific">Thiogranum longum</name>
    <dbReference type="NCBI Taxonomy" id="1537524"/>
    <lineage>
        <taxon>Bacteria</taxon>
        <taxon>Pseudomonadati</taxon>
        <taxon>Pseudomonadota</taxon>
        <taxon>Gammaproteobacteria</taxon>
        <taxon>Chromatiales</taxon>
        <taxon>Ectothiorhodospiraceae</taxon>
        <taxon>Thiogranum</taxon>
    </lineage>
</organism>
<dbReference type="PANTHER" id="PTHR43065:SF46">
    <property type="entry name" value="C4-DICARBOXYLATE TRANSPORT SENSOR PROTEIN DCTB"/>
    <property type="match status" value="1"/>
</dbReference>
<evidence type="ECO:0000313" key="17">
    <source>
        <dbReference type="Proteomes" id="UP000295707"/>
    </source>
</evidence>
<feature type="modified residue" description="4-aspartylphosphate" evidence="10">
    <location>
        <position position="708"/>
    </location>
</feature>
<dbReference type="GO" id="GO:0000155">
    <property type="term" value="F:phosphorelay sensor kinase activity"/>
    <property type="evidence" value="ECO:0007669"/>
    <property type="project" value="InterPro"/>
</dbReference>
<dbReference type="Pfam" id="PF00672">
    <property type="entry name" value="HAMP"/>
    <property type="match status" value="1"/>
</dbReference>
<dbReference type="CDD" id="cd00130">
    <property type="entry name" value="PAS"/>
    <property type="match status" value="1"/>
</dbReference>
<name>A0A4R1HB01_9GAMM</name>
<evidence type="ECO:0000256" key="10">
    <source>
        <dbReference type="PROSITE-ProRule" id="PRU00169"/>
    </source>
</evidence>
<dbReference type="SUPFAM" id="SSF55874">
    <property type="entry name" value="ATPase domain of HSP90 chaperone/DNA topoisomerase II/histidine kinase"/>
    <property type="match status" value="1"/>
</dbReference>
<dbReference type="SUPFAM" id="SSF47384">
    <property type="entry name" value="Homodimeric domain of signal transducing histidine kinase"/>
    <property type="match status" value="1"/>
</dbReference>
<gene>
    <name evidence="16" type="ORF">DFR30_1816</name>
</gene>
<dbReference type="Gene3D" id="6.10.340.10">
    <property type="match status" value="1"/>
</dbReference>
<keyword evidence="9" id="KW-0902">Two-component regulatory system</keyword>
<dbReference type="GO" id="GO:0016020">
    <property type="term" value="C:membrane"/>
    <property type="evidence" value="ECO:0007669"/>
    <property type="project" value="UniProtKB-SubCell"/>
</dbReference>
<dbReference type="PROSITE" id="PS50110">
    <property type="entry name" value="RESPONSE_REGULATORY"/>
    <property type="match status" value="1"/>
</dbReference>
<dbReference type="PROSITE" id="PS50113">
    <property type="entry name" value="PAC"/>
    <property type="match status" value="1"/>
</dbReference>
<dbReference type="Gene3D" id="1.10.287.130">
    <property type="match status" value="1"/>
</dbReference>
<dbReference type="Gene3D" id="3.30.565.10">
    <property type="entry name" value="Histidine kinase-like ATPase, C-terminal domain"/>
    <property type="match status" value="1"/>
</dbReference>
<dbReference type="InterPro" id="IPR013655">
    <property type="entry name" value="PAS_fold_3"/>
</dbReference>
<dbReference type="CDD" id="cd00082">
    <property type="entry name" value="HisKA"/>
    <property type="match status" value="1"/>
</dbReference>
<dbReference type="Gene3D" id="3.30.450.20">
    <property type="entry name" value="PAS domain"/>
    <property type="match status" value="1"/>
</dbReference>
<dbReference type="EC" id="2.7.13.3" evidence="3"/>
<keyword evidence="7" id="KW-0418">Kinase</keyword>
<evidence type="ECO:0000256" key="5">
    <source>
        <dbReference type="ARBA" id="ARBA00022679"/>
    </source>
</evidence>
<dbReference type="Pfam" id="PF08447">
    <property type="entry name" value="PAS_3"/>
    <property type="match status" value="1"/>
</dbReference>
<dbReference type="InterPro" id="IPR036890">
    <property type="entry name" value="HATPase_C_sf"/>
</dbReference>
<dbReference type="SMART" id="SM00448">
    <property type="entry name" value="REC"/>
    <property type="match status" value="1"/>
</dbReference>
<dbReference type="PROSITE" id="PS50885">
    <property type="entry name" value="HAMP"/>
    <property type="match status" value="1"/>
</dbReference>
<evidence type="ECO:0000256" key="3">
    <source>
        <dbReference type="ARBA" id="ARBA00012438"/>
    </source>
</evidence>
<dbReference type="NCBIfam" id="TIGR00229">
    <property type="entry name" value="sensory_box"/>
    <property type="match status" value="1"/>
</dbReference>
<protein>
    <recommendedName>
        <fullName evidence="3">histidine kinase</fullName>
        <ecNumber evidence="3">2.7.13.3</ecNumber>
    </recommendedName>
</protein>
<dbReference type="GO" id="GO:0005524">
    <property type="term" value="F:ATP binding"/>
    <property type="evidence" value="ECO:0007669"/>
    <property type="project" value="UniProtKB-KW"/>
</dbReference>
<dbReference type="InterPro" id="IPR000700">
    <property type="entry name" value="PAS-assoc_C"/>
</dbReference>
<feature type="domain" description="PAC" evidence="14">
    <location>
        <begin position="348"/>
        <end position="400"/>
    </location>
</feature>
<keyword evidence="8" id="KW-0067">ATP-binding</keyword>
<dbReference type="SMART" id="SM00086">
    <property type="entry name" value="PAC"/>
    <property type="match status" value="1"/>
</dbReference>
<feature type="domain" description="Histidine kinase" evidence="12">
    <location>
        <begin position="413"/>
        <end position="636"/>
    </location>
</feature>
<evidence type="ECO:0000256" key="4">
    <source>
        <dbReference type="ARBA" id="ARBA00022553"/>
    </source>
</evidence>
<dbReference type="InterPro" id="IPR011006">
    <property type="entry name" value="CheY-like_superfamily"/>
</dbReference>
<dbReference type="CDD" id="cd06225">
    <property type="entry name" value="HAMP"/>
    <property type="match status" value="1"/>
</dbReference>
<sequence>MRTLNLRVWFPVFITLLLGLVLLLWSALQYRHLVERTQQQQLSLWRDTLSNLQVNISHELLRGDREEAQFLVSQYSVNPDLLVLAVIDHRGKVLLANRYEWRAQAEQSLPGYGRLVHGHGEPGDGLHLDIHIDDKGDTIHATLPVSLTGEGDGLGNLQQGKIYFLYDLTRARQSVRNLLVADMSIMSPLLLLGAALVWLIFQYFISRPLDILRAASIKMSKGQFEPVELKGKGELARLGKSFNEMARRITTEQRRLYDSEQRFRKQAENLNETSQRLAEAQRMAHIGNWEIDLTNEIYWWSEETCRIFEIDPQKKDLTLETFLEAVHPEDRARVVAACEATLENRVPYNIDHRLCMPDGRIKYVQERGKTLYDDAGNALRFTCAVQDITERVSMEEALRRAQKMDAIGQLSGGIAHDFNNQLGIVIGYLDILKNDAGIDDRSGKWIDTATRATLRCMDLTRQLLAFSRKKGLEKDIVDLNAVLEDLETMVSRSVTPEIEVQYFLADELWQTEINAGEFQDAILNLVINARDAMPGGGKLLIETTNRWLDADYAAINPETTAGDYVELMISDTGTGMDGETLERVFEPFFTTKPEGRGTGLGMAMVYGFARRYGGNVKVYSEVGVGTTVRMYLPRATGEAHAGSSDMVERGELPGGSESVLIVDDESDLLQLADQYLSRLGYRTFTAENAPQALQILEGNEQVDILFSDVVMPGGMNGYELAQQATEKRPGIKVLLTSGYTSKIIAHNGLARFSAHMLNKPYREADLARRIRSVLDEGGSK</sequence>
<accession>A0A4R1HB01</accession>
<dbReference type="SMART" id="SM00387">
    <property type="entry name" value="HATPase_c"/>
    <property type="match status" value="1"/>
</dbReference>
<evidence type="ECO:0000259" key="15">
    <source>
        <dbReference type="PROSITE" id="PS50885"/>
    </source>
</evidence>
<evidence type="ECO:0000256" key="6">
    <source>
        <dbReference type="ARBA" id="ARBA00022741"/>
    </source>
</evidence>
<dbReference type="InterPro" id="IPR001610">
    <property type="entry name" value="PAC"/>
</dbReference>
<comment type="caution">
    <text evidence="16">The sequence shown here is derived from an EMBL/GenBank/DDBJ whole genome shotgun (WGS) entry which is preliminary data.</text>
</comment>
<dbReference type="SUPFAM" id="SSF52172">
    <property type="entry name" value="CheY-like"/>
    <property type="match status" value="1"/>
</dbReference>
<feature type="transmembrane region" description="Helical" evidence="11">
    <location>
        <begin position="178"/>
        <end position="201"/>
    </location>
</feature>
<evidence type="ECO:0000256" key="9">
    <source>
        <dbReference type="ARBA" id="ARBA00023012"/>
    </source>
</evidence>
<comment type="catalytic activity">
    <reaction evidence="1">
        <text>ATP + protein L-histidine = ADP + protein N-phospho-L-histidine.</text>
        <dbReference type="EC" id="2.7.13.3"/>
    </reaction>
</comment>
<evidence type="ECO:0000256" key="2">
    <source>
        <dbReference type="ARBA" id="ARBA00004370"/>
    </source>
</evidence>
<dbReference type="InterPro" id="IPR003594">
    <property type="entry name" value="HATPase_dom"/>
</dbReference>
<dbReference type="InterPro" id="IPR035965">
    <property type="entry name" value="PAS-like_dom_sf"/>
</dbReference>
<dbReference type="InterPro" id="IPR003660">
    <property type="entry name" value="HAMP_dom"/>
</dbReference>
<keyword evidence="5" id="KW-0808">Transferase</keyword>
<reference evidence="16 17" key="1">
    <citation type="submission" date="2019-03" db="EMBL/GenBank/DDBJ databases">
        <title>Genomic Encyclopedia of Type Strains, Phase IV (KMG-IV): sequencing the most valuable type-strain genomes for metagenomic binning, comparative biology and taxonomic classification.</title>
        <authorList>
            <person name="Goeker M."/>
        </authorList>
    </citation>
    <scope>NUCLEOTIDE SEQUENCE [LARGE SCALE GENOMIC DNA]</scope>
    <source>
        <strain evidence="16 17">DSM 19610</strain>
    </source>
</reference>
<feature type="transmembrane region" description="Helical" evidence="11">
    <location>
        <begin position="6"/>
        <end position="28"/>
    </location>
</feature>
<dbReference type="AlphaFoldDB" id="A0A4R1HB01"/>
<dbReference type="SMART" id="SM00388">
    <property type="entry name" value="HisKA"/>
    <property type="match status" value="1"/>
</dbReference>
<evidence type="ECO:0000256" key="8">
    <source>
        <dbReference type="ARBA" id="ARBA00022840"/>
    </source>
</evidence>
<dbReference type="Gene3D" id="3.40.50.2300">
    <property type="match status" value="1"/>
</dbReference>
<dbReference type="Pfam" id="PF00512">
    <property type="entry name" value="HisKA"/>
    <property type="match status" value="1"/>
</dbReference>
<dbReference type="InterPro" id="IPR000014">
    <property type="entry name" value="PAS"/>
</dbReference>
<evidence type="ECO:0000256" key="11">
    <source>
        <dbReference type="SAM" id="Phobius"/>
    </source>
</evidence>
<keyword evidence="6" id="KW-0547">Nucleotide-binding</keyword>
<keyword evidence="4 10" id="KW-0597">Phosphoprotein</keyword>